<dbReference type="Pfam" id="PF00126">
    <property type="entry name" value="HTH_1"/>
    <property type="match status" value="1"/>
</dbReference>
<dbReference type="SUPFAM" id="SSF53850">
    <property type="entry name" value="Periplasmic binding protein-like II"/>
    <property type="match status" value="1"/>
</dbReference>
<dbReference type="GO" id="GO:0003700">
    <property type="term" value="F:DNA-binding transcription factor activity"/>
    <property type="evidence" value="ECO:0007669"/>
    <property type="project" value="InterPro"/>
</dbReference>
<dbReference type="SUPFAM" id="SSF46785">
    <property type="entry name" value="Winged helix' DNA-binding domain"/>
    <property type="match status" value="1"/>
</dbReference>
<evidence type="ECO:0000313" key="7">
    <source>
        <dbReference type="EMBL" id="GAV22968.1"/>
    </source>
</evidence>
<evidence type="ECO:0000256" key="1">
    <source>
        <dbReference type="ARBA" id="ARBA00009437"/>
    </source>
</evidence>
<dbReference type="InterPro" id="IPR000847">
    <property type="entry name" value="LysR_HTH_N"/>
</dbReference>
<dbReference type="FunFam" id="1.10.10.10:FF:000001">
    <property type="entry name" value="LysR family transcriptional regulator"/>
    <property type="match status" value="1"/>
</dbReference>
<protein>
    <submittedName>
        <fullName evidence="7">LysR family transcriptional regulator</fullName>
    </submittedName>
</protein>
<dbReference type="GO" id="GO:0000976">
    <property type="term" value="F:transcription cis-regulatory region binding"/>
    <property type="evidence" value="ECO:0007669"/>
    <property type="project" value="TreeGrafter"/>
</dbReference>
<dbReference type="PROSITE" id="PS50931">
    <property type="entry name" value="HTH_LYSR"/>
    <property type="match status" value="1"/>
</dbReference>
<dbReference type="AlphaFoldDB" id="A0A1L8CVL7"/>
<dbReference type="Pfam" id="PF03466">
    <property type="entry name" value="LysR_substrate"/>
    <property type="match status" value="1"/>
</dbReference>
<feature type="domain" description="HTH lysR-type" evidence="6">
    <location>
        <begin position="1"/>
        <end position="58"/>
    </location>
</feature>
<proteinExistence type="inferred from homology"/>
<dbReference type="PRINTS" id="PR00039">
    <property type="entry name" value="HTHLYSR"/>
</dbReference>
<organism evidence="7 8">
    <name type="scientific">Carboxydothermus pertinax</name>
    <dbReference type="NCBI Taxonomy" id="870242"/>
    <lineage>
        <taxon>Bacteria</taxon>
        <taxon>Bacillati</taxon>
        <taxon>Bacillota</taxon>
        <taxon>Clostridia</taxon>
        <taxon>Thermoanaerobacterales</taxon>
        <taxon>Thermoanaerobacteraceae</taxon>
        <taxon>Carboxydothermus</taxon>
    </lineage>
</organism>
<dbReference type="Gene3D" id="3.40.190.290">
    <property type="match status" value="1"/>
</dbReference>
<evidence type="ECO:0000256" key="3">
    <source>
        <dbReference type="ARBA" id="ARBA00023125"/>
    </source>
</evidence>
<evidence type="ECO:0000259" key="6">
    <source>
        <dbReference type="PROSITE" id="PS50931"/>
    </source>
</evidence>
<evidence type="ECO:0000256" key="4">
    <source>
        <dbReference type="ARBA" id="ARBA00023163"/>
    </source>
</evidence>
<keyword evidence="4" id="KW-0804">Transcription</keyword>
<reference evidence="8" key="1">
    <citation type="submission" date="2016-12" db="EMBL/GenBank/DDBJ databases">
        <title>Draft Genome Sequences od Carboxydothermus pertinax and islandicus, Hydrogenogenic Carboxydotrophic Bacteria.</title>
        <authorList>
            <person name="Fukuyama Y."/>
            <person name="Ohmae K."/>
            <person name="Yoneda Y."/>
            <person name="Yoshida T."/>
            <person name="Sako Y."/>
        </authorList>
    </citation>
    <scope>NUCLEOTIDE SEQUENCE [LARGE SCALE GENOMIC DNA]</scope>
    <source>
        <strain evidence="8">Ug1</strain>
    </source>
</reference>
<evidence type="ECO:0000256" key="5">
    <source>
        <dbReference type="SAM" id="Coils"/>
    </source>
</evidence>
<keyword evidence="2" id="KW-0805">Transcription regulation</keyword>
<gene>
    <name evidence="7" type="ORF">cpu_14780</name>
</gene>
<dbReference type="InterPro" id="IPR036388">
    <property type="entry name" value="WH-like_DNA-bd_sf"/>
</dbReference>
<dbReference type="OrthoDB" id="9785745at2"/>
<accession>A0A1L8CVL7</accession>
<dbReference type="InterPro" id="IPR005119">
    <property type="entry name" value="LysR_subst-bd"/>
</dbReference>
<dbReference type="PANTHER" id="PTHR30126:SF40">
    <property type="entry name" value="HTH-TYPE TRANSCRIPTIONAL REGULATOR GLTR"/>
    <property type="match status" value="1"/>
</dbReference>
<dbReference type="InterPro" id="IPR036390">
    <property type="entry name" value="WH_DNA-bd_sf"/>
</dbReference>
<sequence>MNLNQLEAFCNIVEQGSISKAAKLMHLSQPALSTQIAALENQLQVKLMERTNKGIELTEAGETLLYYAKRICNLVKNLNEEIERLKNLEEEELSIGAASTIGGYALPCSIYIFQEKYSSSRIKLTIMNTEKVIEALLDRQIDIGLVESNIESNEFLSSHLTYDELVLVVPNNTSFKTKEIISLDELRTLPFIIREKGSGIRQTIEKALGEKGLNISDLNIVMEVNNIDAIKIAVESGKGVSLLPRFAVKKELRTGSLKSVKVKDISLLHPFVAITLKNKKRSLLEKKFLAFINSPKERGFC</sequence>
<comment type="caution">
    <text evidence="7">The sequence shown here is derived from an EMBL/GenBank/DDBJ whole genome shotgun (WGS) entry which is preliminary data.</text>
</comment>
<dbReference type="InterPro" id="IPR047788">
    <property type="entry name" value="LysR-like_Sec_metab"/>
</dbReference>
<feature type="coiled-coil region" evidence="5">
    <location>
        <begin position="68"/>
        <end position="95"/>
    </location>
</feature>
<dbReference type="Proteomes" id="UP000187485">
    <property type="component" value="Unassembled WGS sequence"/>
</dbReference>
<name>A0A1L8CVL7_9THEO</name>
<dbReference type="RefSeq" id="WP_075859423.1">
    <property type="nucleotide sequence ID" value="NZ_BDJK01000023.1"/>
</dbReference>
<keyword evidence="5" id="KW-0175">Coiled coil</keyword>
<dbReference type="Gene3D" id="1.10.10.10">
    <property type="entry name" value="Winged helix-like DNA-binding domain superfamily/Winged helix DNA-binding domain"/>
    <property type="match status" value="1"/>
</dbReference>
<evidence type="ECO:0000256" key="2">
    <source>
        <dbReference type="ARBA" id="ARBA00023015"/>
    </source>
</evidence>
<dbReference type="EMBL" id="BDJK01000023">
    <property type="protein sequence ID" value="GAV22968.1"/>
    <property type="molecule type" value="Genomic_DNA"/>
</dbReference>
<keyword evidence="8" id="KW-1185">Reference proteome</keyword>
<dbReference type="STRING" id="870242.cpu_14780"/>
<dbReference type="CDD" id="cd08420">
    <property type="entry name" value="PBP2_CysL_like"/>
    <property type="match status" value="1"/>
</dbReference>
<evidence type="ECO:0000313" key="8">
    <source>
        <dbReference type="Proteomes" id="UP000187485"/>
    </source>
</evidence>
<dbReference type="NCBIfam" id="NF040786">
    <property type="entry name" value="LysR_Sec_metab"/>
    <property type="match status" value="1"/>
</dbReference>
<comment type="similarity">
    <text evidence="1">Belongs to the LysR transcriptional regulatory family.</text>
</comment>
<dbReference type="PANTHER" id="PTHR30126">
    <property type="entry name" value="HTH-TYPE TRANSCRIPTIONAL REGULATOR"/>
    <property type="match status" value="1"/>
</dbReference>
<keyword evidence="3" id="KW-0238">DNA-binding</keyword>